<evidence type="ECO:0000259" key="4">
    <source>
        <dbReference type="PROSITE" id="PS50932"/>
    </source>
</evidence>
<evidence type="ECO:0000256" key="2">
    <source>
        <dbReference type="ARBA" id="ARBA00023125"/>
    </source>
</evidence>
<dbReference type="InterPro" id="IPR000843">
    <property type="entry name" value="HTH_LacI"/>
</dbReference>
<dbReference type="HOGENOM" id="CLU_037628_6_1_9"/>
<dbReference type="GO" id="GO:0000976">
    <property type="term" value="F:transcription cis-regulatory region binding"/>
    <property type="evidence" value="ECO:0007669"/>
    <property type="project" value="TreeGrafter"/>
</dbReference>
<evidence type="ECO:0000256" key="3">
    <source>
        <dbReference type="ARBA" id="ARBA00023163"/>
    </source>
</evidence>
<reference evidence="5 6" key="3">
    <citation type="journal article" date="1997" name="Protein Eng.">
        <title>High-resolution crystal structure of M-protease: phylogeny aided analysis of the high-alkaline adaptation mechanism.</title>
        <authorList>
            <person name="Shirai T."/>
            <person name="Suzuki A."/>
            <person name="Yamane T."/>
            <person name="Ashida T."/>
            <person name="Kobayashi T."/>
            <person name="Ito S."/>
        </authorList>
    </citation>
    <scope>NUCLEOTIDE SEQUENCE [LARGE SCALE GENOMIC DNA]</scope>
    <source>
        <strain evidence="5 6">KSM-K16</strain>
    </source>
</reference>
<reference evidence="5 6" key="5">
    <citation type="journal article" date="2007" name="Extremophiles">
        <title>Intragenomic diversity of the V1 regions of 16S rRNA genes in high-alkaline protease-producing Bacillus clausii spp.</title>
        <authorList>
            <person name="Kageyama Y."/>
            <person name="Takaki Y."/>
            <person name="Shimamura S."/>
            <person name="Nishi S."/>
            <person name="Nogi Y."/>
            <person name="Uchimura K."/>
            <person name="Kobayashi T."/>
            <person name="Hitomi J."/>
            <person name="Ozaki K."/>
            <person name="Kawai S."/>
            <person name="Ito S."/>
            <person name="Horikoshi K."/>
        </authorList>
    </citation>
    <scope>NUCLEOTIDE SEQUENCE [LARGE SCALE GENOMIC DNA]</scope>
    <source>
        <strain evidence="5 6">KSM-K16</strain>
    </source>
</reference>
<sequence>MATKKATSMDVAKLAGVSQSSVSRAFGHGANVSAEKHKRIMEAAAKLGYSPNAIARGLITRKTNMIGIVMRNIKNPFYPEVLEKFYQALFEKGYHILFINAENEKINEDEVVKLIEYNVDGVIITDATPTLNAIERFMSNGIAVVLFNRYVDTKQCSAVYCNNYQAGYDIGQLILNKGFTNIAFVSGPMDTSTTRDRLIGLKDSLQTTSVSFREESGHYTYEGGYVAALQLTESNRPDVIVCGNDIMAFGVIDGVKKRGLRIPEDIAIIGFDDVSMASWPSYALTTWKQPIDDMVNETVALICEEIDSEETQTVHMAIDGQLIIRETFR</sequence>
<dbReference type="eggNOG" id="COG1609">
    <property type="taxonomic scope" value="Bacteria"/>
</dbReference>
<name>Q5WIV0_SHOC1</name>
<dbReference type="KEGG" id="bcl:ABC1167"/>
<dbReference type="SUPFAM" id="SSF53822">
    <property type="entry name" value="Periplasmic binding protein-like I"/>
    <property type="match status" value="1"/>
</dbReference>
<gene>
    <name evidence="5" type="ordered locus">ABC1167</name>
</gene>
<dbReference type="CDD" id="cd06278">
    <property type="entry name" value="PBP1_LacI-like"/>
    <property type="match status" value="1"/>
</dbReference>
<reference evidence="6" key="4">
    <citation type="submission" date="2003-10" db="EMBL/GenBank/DDBJ databases">
        <title>The complete genome sequence of the alkaliphilic Bacillus clausii KSM-K16.</title>
        <authorList>
            <person name="Takaki Y."/>
            <person name="Kageyama Y."/>
            <person name="Shimamura S."/>
            <person name="Suzuki H."/>
            <person name="Nishi S."/>
            <person name="Hatada Y."/>
            <person name="Kawai S."/>
            <person name="Ito S."/>
            <person name="Horikoshi K."/>
        </authorList>
    </citation>
    <scope>NUCLEOTIDE SEQUENCE [LARGE SCALE GENOMIC DNA]</scope>
    <source>
        <strain evidence="6">KSM-K16</strain>
    </source>
</reference>
<dbReference type="PANTHER" id="PTHR30146:SF109">
    <property type="entry name" value="HTH-TYPE TRANSCRIPTIONAL REGULATOR GALS"/>
    <property type="match status" value="1"/>
</dbReference>
<feature type="domain" description="HTH lacI-type" evidence="4">
    <location>
        <begin position="6"/>
        <end position="60"/>
    </location>
</feature>
<dbReference type="Gene3D" id="3.40.50.2300">
    <property type="match status" value="2"/>
</dbReference>
<reference evidence="5 6" key="1">
    <citation type="journal article" date="1994" name="J. Ferment. Bioeng.">
        <title>Molecular cloning and nucleotide sequence of the gene for an alkaline protease from the alkalophilic Bacillus sp. KSM-K16.</title>
        <authorList>
            <person name="Hakamada Y."/>
            <person name="Kobayashi T."/>
            <person name="Hitomi J."/>
            <person name="Kawai S."/>
            <person name="Ito S."/>
        </authorList>
    </citation>
    <scope>NUCLEOTIDE SEQUENCE [LARGE SCALE GENOMIC DNA]</scope>
    <source>
        <strain evidence="5 6">KSM-K16</strain>
    </source>
</reference>
<dbReference type="Gene3D" id="1.10.260.40">
    <property type="entry name" value="lambda repressor-like DNA-binding domains"/>
    <property type="match status" value="1"/>
</dbReference>
<dbReference type="PANTHER" id="PTHR30146">
    <property type="entry name" value="LACI-RELATED TRANSCRIPTIONAL REPRESSOR"/>
    <property type="match status" value="1"/>
</dbReference>
<dbReference type="RefSeq" id="WP_011246019.1">
    <property type="nucleotide sequence ID" value="NC_006582.1"/>
</dbReference>
<evidence type="ECO:0000256" key="1">
    <source>
        <dbReference type="ARBA" id="ARBA00023015"/>
    </source>
</evidence>
<accession>Q5WIV0</accession>
<dbReference type="SUPFAM" id="SSF47413">
    <property type="entry name" value="lambda repressor-like DNA-binding domains"/>
    <property type="match status" value="1"/>
</dbReference>
<dbReference type="CDD" id="cd01392">
    <property type="entry name" value="HTH_LacI"/>
    <property type="match status" value="1"/>
</dbReference>
<dbReference type="InterPro" id="IPR001761">
    <property type="entry name" value="Peripla_BP/Lac1_sug-bd_dom"/>
</dbReference>
<dbReference type="OrthoDB" id="9775106at2"/>
<keyword evidence="6" id="KW-1185">Reference proteome</keyword>
<evidence type="ECO:0000313" key="6">
    <source>
        <dbReference type="Proteomes" id="UP000001168"/>
    </source>
</evidence>
<keyword evidence="3" id="KW-0804">Transcription</keyword>
<keyword evidence="1" id="KW-0805">Transcription regulation</keyword>
<dbReference type="Pfam" id="PF00356">
    <property type="entry name" value="LacI"/>
    <property type="match status" value="1"/>
</dbReference>
<dbReference type="Pfam" id="PF00532">
    <property type="entry name" value="Peripla_BP_1"/>
    <property type="match status" value="1"/>
</dbReference>
<dbReference type="Proteomes" id="UP000001168">
    <property type="component" value="Chromosome"/>
</dbReference>
<dbReference type="STRING" id="66692.ABC1167"/>
<proteinExistence type="predicted"/>
<organism evidence="5 6">
    <name type="scientific">Shouchella clausii (strain KSM-K16)</name>
    <name type="common">Alkalihalobacillus clausii</name>
    <dbReference type="NCBI Taxonomy" id="66692"/>
    <lineage>
        <taxon>Bacteria</taxon>
        <taxon>Bacillati</taxon>
        <taxon>Bacillota</taxon>
        <taxon>Bacilli</taxon>
        <taxon>Bacillales</taxon>
        <taxon>Bacillaceae</taxon>
        <taxon>Shouchella</taxon>
    </lineage>
</organism>
<dbReference type="SMART" id="SM00354">
    <property type="entry name" value="HTH_LACI"/>
    <property type="match status" value="1"/>
</dbReference>
<dbReference type="PROSITE" id="PS50932">
    <property type="entry name" value="HTH_LACI_2"/>
    <property type="match status" value="1"/>
</dbReference>
<dbReference type="InterPro" id="IPR028082">
    <property type="entry name" value="Peripla_BP_I"/>
</dbReference>
<dbReference type="EMBL" id="AP006627">
    <property type="protein sequence ID" value="BAD63705.1"/>
    <property type="molecule type" value="Genomic_DNA"/>
</dbReference>
<keyword evidence="2" id="KW-0238">DNA-binding</keyword>
<evidence type="ECO:0000313" key="5">
    <source>
        <dbReference type="EMBL" id="BAD63705.1"/>
    </source>
</evidence>
<dbReference type="AlphaFoldDB" id="Q5WIV0"/>
<dbReference type="InterPro" id="IPR010982">
    <property type="entry name" value="Lambda_DNA-bd_dom_sf"/>
</dbReference>
<reference evidence="5 6" key="2">
    <citation type="journal article" date="1995" name="Appl. Microbiol. Biotechnol.">
        <title>Purification and properties of an alkaline protease from alkalophilic Bacillus sp. KSM-K16.</title>
        <authorList>
            <person name="Kobayashi T."/>
            <person name="Hakamada Y."/>
            <person name="Adachi S."/>
            <person name="Hitomi J."/>
            <person name="Yoshimatsu T."/>
            <person name="Koike K."/>
            <person name="Kawai S."/>
            <person name="Ito S."/>
        </authorList>
    </citation>
    <scope>NUCLEOTIDE SEQUENCE [LARGE SCALE GENOMIC DNA]</scope>
    <source>
        <strain evidence="5 6">KSM-K16</strain>
    </source>
</reference>
<protein>
    <submittedName>
        <fullName evidence="5">Transcriptional regulator</fullName>
    </submittedName>
</protein>
<dbReference type="GO" id="GO:0003700">
    <property type="term" value="F:DNA-binding transcription factor activity"/>
    <property type="evidence" value="ECO:0007669"/>
    <property type="project" value="TreeGrafter"/>
</dbReference>